<dbReference type="InParanoid" id="A0A409VET0"/>
<evidence type="ECO:0000256" key="4">
    <source>
        <dbReference type="ARBA" id="ARBA00022722"/>
    </source>
</evidence>
<evidence type="ECO:0000256" key="9">
    <source>
        <dbReference type="SAM" id="Phobius"/>
    </source>
</evidence>
<keyword evidence="9" id="KW-0812">Transmembrane</keyword>
<evidence type="ECO:0000256" key="7">
    <source>
        <dbReference type="ARBA" id="ARBA00022837"/>
    </source>
</evidence>
<dbReference type="GO" id="GO:0004519">
    <property type="term" value="F:endonuclease activity"/>
    <property type="evidence" value="ECO:0007669"/>
    <property type="project" value="UniProtKB-KW"/>
</dbReference>
<comment type="subcellular location">
    <subcellularLocation>
        <location evidence="1">Membrane</location>
        <topology evidence="1">Single-pass membrane protein</topology>
    </subcellularLocation>
    <subcellularLocation>
        <location evidence="2">Mitochondrion</location>
    </subcellularLocation>
</comment>
<dbReference type="SMART" id="SM00318">
    <property type="entry name" value="SNc"/>
    <property type="match status" value="1"/>
</dbReference>
<keyword evidence="6" id="KW-0378">Hydrolase</keyword>
<dbReference type="GO" id="GO:0005739">
    <property type="term" value="C:mitochondrion"/>
    <property type="evidence" value="ECO:0007669"/>
    <property type="project" value="UniProtKB-SubCell"/>
</dbReference>
<evidence type="ECO:0000259" key="10">
    <source>
        <dbReference type="PROSITE" id="PS50830"/>
    </source>
</evidence>
<proteinExistence type="inferred from homology"/>
<dbReference type="Proteomes" id="UP000284842">
    <property type="component" value="Unassembled WGS sequence"/>
</dbReference>
<keyword evidence="7" id="KW-0106">Calcium</keyword>
<protein>
    <recommendedName>
        <fullName evidence="10">TNase-like domain-containing protein</fullName>
    </recommendedName>
</protein>
<evidence type="ECO:0000256" key="8">
    <source>
        <dbReference type="SAM" id="MobiDB-lite"/>
    </source>
</evidence>
<keyword evidence="4" id="KW-0540">Nuclease</keyword>
<evidence type="ECO:0000313" key="12">
    <source>
        <dbReference type="Proteomes" id="UP000284842"/>
    </source>
</evidence>
<dbReference type="PANTHER" id="PTHR12302">
    <property type="entry name" value="EBNA2 BINDING PROTEIN P100"/>
    <property type="match status" value="1"/>
</dbReference>
<dbReference type="GO" id="GO:0016020">
    <property type="term" value="C:membrane"/>
    <property type="evidence" value="ECO:0007669"/>
    <property type="project" value="UniProtKB-SubCell"/>
</dbReference>
<evidence type="ECO:0000313" key="11">
    <source>
        <dbReference type="EMBL" id="PPQ64127.1"/>
    </source>
</evidence>
<dbReference type="InterPro" id="IPR016071">
    <property type="entry name" value="Staphylococal_nuclease_OB-fold"/>
</dbReference>
<dbReference type="SUPFAM" id="SSF50199">
    <property type="entry name" value="Staphylococcal nuclease"/>
    <property type="match status" value="1"/>
</dbReference>
<evidence type="ECO:0000256" key="2">
    <source>
        <dbReference type="ARBA" id="ARBA00004173"/>
    </source>
</evidence>
<keyword evidence="9" id="KW-0472">Membrane</keyword>
<feature type="region of interest" description="Disordered" evidence="8">
    <location>
        <begin position="264"/>
        <end position="284"/>
    </location>
</feature>
<dbReference type="AlphaFoldDB" id="A0A409VET0"/>
<evidence type="ECO:0000256" key="5">
    <source>
        <dbReference type="ARBA" id="ARBA00022759"/>
    </source>
</evidence>
<dbReference type="PANTHER" id="PTHR12302:SF3">
    <property type="entry name" value="SERINE_THREONINE-PROTEIN KINASE 31"/>
    <property type="match status" value="1"/>
</dbReference>
<comment type="caution">
    <text evidence="11">The sequence shown here is derived from an EMBL/GenBank/DDBJ whole genome shotgun (WGS) entry which is preliminary data.</text>
</comment>
<comment type="similarity">
    <text evidence="3">Belongs to the LCL3 family.</text>
</comment>
<dbReference type="GO" id="GO:0016787">
    <property type="term" value="F:hydrolase activity"/>
    <property type="evidence" value="ECO:0007669"/>
    <property type="project" value="UniProtKB-KW"/>
</dbReference>
<name>A0A409VET0_9AGAR</name>
<dbReference type="PROSITE" id="PS50830">
    <property type="entry name" value="TNASE_3"/>
    <property type="match status" value="1"/>
</dbReference>
<dbReference type="Pfam" id="PF00565">
    <property type="entry name" value="SNase"/>
    <property type="match status" value="1"/>
</dbReference>
<feature type="transmembrane region" description="Helical" evidence="9">
    <location>
        <begin position="51"/>
        <end position="72"/>
    </location>
</feature>
<feature type="domain" description="TNase-like" evidence="10">
    <location>
        <begin position="94"/>
        <end position="247"/>
    </location>
</feature>
<evidence type="ECO:0000256" key="1">
    <source>
        <dbReference type="ARBA" id="ARBA00004167"/>
    </source>
</evidence>
<gene>
    <name evidence="11" type="ORF">CVT24_008738</name>
</gene>
<keyword evidence="12" id="KW-1185">Reference proteome</keyword>
<dbReference type="InterPro" id="IPR035437">
    <property type="entry name" value="SNase_OB-fold_sf"/>
</dbReference>
<evidence type="ECO:0000256" key="3">
    <source>
        <dbReference type="ARBA" id="ARBA00005435"/>
    </source>
</evidence>
<keyword evidence="9" id="KW-1133">Transmembrane helix</keyword>
<reference evidence="11 12" key="1">
    <citation type="journal article" date="2018" name="Evol. Lett.">
        <title>Horizontal gene cluster transfer increased hallucinogenic mushroom diversity.</title>
        <authorList>
            <person name="Reynolds H.T."/>
            <person name="Vijayakumar V."/>
            <person name="Gluck-Thaler E."/>
            <person name="Korotkin H.B."/>
            <person name="Matheny P.B."/>
            <person name="Slot J.C."/>
        </authorList>
    </citation>
    <scope>NUCLEOTIDE SEQUENCE [LARGE SCALE GENOMIC DNA]</scope>
    <source>
        <strain evidence="11 12">2629</strain>
    </source>
</reference>
<dbReference type="Gene3D" id="2.40.50.90">
    <property type="match status" value="1"/>
</dbReference>
<dbReference type="STRING" id="181874.A0A409VET0"/>
<keyword evidence="5" id="KW-0255">Endonuclease</keyword>
<dbReference type="OrthoDB" id="430293at2759"/>
<organism evidence="11 12">
    <name type="scientific">Panaeolus cyanescens</name>
    <dbReference type="NCBI Taxonomy" id="181874"/>
    <lineage>
        <taxon>Eukaryota</taxon>
        <taxon>Fungi</taxon>
        <taxon>Dikarya</taxon>
        <taxon>Basidiomycota</taxon>
        <taxon>Agaricomycotina</taxon>
        <taxon>Agaricomycetes</taxon>
        <taxon>Agaricomycetidae</taxon>
        <taxon>Agaricales</taxon>
        <taxon>Agaricineae</taxon>
        <taxon>Galeropsidaceae</taxon>
        <taxon>Panaeolus</taxon>
    </lineage>
</organism>
<sequence>MWPFSPKDTPQAEPKTQQVKPPSAFLPRPLDVSKKQDINIEDKLNFSQRDLALLCIGGIVALSAGSVCRRIYLRHIKRFPSANWLTPDVLREGRLLRGVVTHVKDGDNFRIYHKPALRLGSVPATDKELRGQTIHIRIAGYDAPESGYFGNPAQPHAKESTEYLKSRILGKSILVKPVSKDQYSRLVALVYIPRIFLPNKDLAAELLKAGCGVVYDQAGAQYGKIGFEGYKKLEEEAKQARVGMWQKGLKVELPSDYKRRIAVSPASKVDEESATPSADTPKSFWKIWQRNE</sequence>
<dbReference type="FunCoup" id="A0A409VET0">
    <property type="interactions" value="3"/>
</dbReference>
<dbReference type="EMBL" id="NHTK01006095">
    <property type="protein sequence ID" value="PPQ64127.1"/>
    <property type="molecule type" value="Genomic_DNA"/>
</dbReference>
<feature type="region of interest" description="Disordered" evidence="8">
    <location>
        <begin position="1"/>
        <end position="25"/>
    </location>
</feature>
<evidence type="ECO:0000256" key="6">
    <source>
        <dbReference type="ARBA" id="ARBA00022801"/>
    </source>
</evidence>
<accession>A0A409VET0</accession>